<dbReference type="Proteomes" id="UP000035720">
    <property type="component" value="Unassembled WGS sequence"/>
</dbReference>
<keyword evidence="3" id="KW-1185">Reference proteome</keyword>
<evidence type="ECO:0000313" key="3">
    <source>
        <dbReference type="Proteomes" id="UP000035720"/>
    </source>
</evidence>
<dbReference type="RefSeq" id="WP_201329075.1">
    <property type="nucleotide sequence ID" value="NZ_HF571038.1"/>
</dbReference>
<dbReference type="AlphaFoldDB" id="A0A077MDL4"/>
<feature type="region of interest" description="Disordered" evidence="1">
    <location>
        <begin position="28"/>
        <end position="51"/>
    </location>
</feature>
<organism evidence="2 3">
    <name type="scientific">Nostocoides jenkinsii Ben 74</name>
    <dbReference type="NCBI Taxonomy" id="1193518"/>
    <lineage>
        <taxon>Bacteria</taxon>
        <taxon>Bacillati</taxon>
        <taxon>Actinomycetota</taxon>
        <taxon>Actinomycetes</taxon>
        <taxon>Micrococcales</taxon>
        <taxon>Intrasporangiaceae</taxon>
        <taxon>Nostocoides</taxon>
    </lineage>
</organism>
<dbReference type="InterPro" id="IPR047990">
    <property type="entry name" value="DLW39-like"/>
</dbReference>
<evidence type="ECO:0000313" key="2">
    <source>
        <dbReference type="EMBL" id="CCI54005.1"/>
    </source>
</evidence>
<dbReference type="EMBL" id="CAJC01000166">
    <property type="protein sequence ID" value="CCI54005.1"/>
    <property type="molecule type" value="Genomic_DNA"/>
</dbReference>
<proteinExistence type="predicted"/>
<name>A0A077MDL4_9MICO</name>
<feature type="compositionally biased region" description="Low complexity" evidence="1">
    <location>
        <begin position="32"/>
        <end position="51"/>
    </location>
</feature>
<reference evidence="2 3" key="1">
    <citation type="journal article" date="2013" name="ISME J.">
        <title>A metabolic model for members of the genus Tetrasphaera involved in enhanced biological phosphorus removal.</title>
        <authorList>
            <person name="Kristiansen R."/>
            <person name="Nguyen H.T.T."/>
            <person name="Saunders A.M."/>
            <person name="Nielsen J.L."/>
            <person name="Wimmer R."/>
            <person name="Le V.Q."/>
            <person name="McIlroy S.J."/>
            <person name="Petrovski S."/>
            <person name="Seviour R.J."/>
            <person name="Calteau A."/>
            <person name="Nielsen K.L."/>
            <person name="Nielsen P.H."/>
        </authorList>
    </citation>
    <scope>NUCLEOTIDE SEQUENCE [LARGE SCALE GENOMIC DNA]</scope>
    <source>
        <strain evidence="2 3">Ben 74</strain>
    </source>
</reference>
<evidence type="ECO:0000256" key="1">
    <source>
        <dbReference type="SAM" id="MobiDB-lite"/>
    </source>
</evidence>
<accession>A0A077MDL4</accession>
<sequence>MRKLLLVIATAVGATIVKKNLDRSKADKDLWAEATAPKPEAPTTPSSTPAS</sequence>
<dbReference type="NCBIfam" id="NF038356">
    <property type="entry name" value="actino_DLW39"/>
    <property type="match status" value="1"/>
</dbReference>
<gene>
    <name evidence="2" type="ORF">BN13_540013</name>
</gene>
<dbReference type="STRING" id="1193518.BN13_540013"/>
<protein>
    <submittedName>
        <fullName evidence="2">Uncharacterized protein</fullName>
    </submittedName>
</protein>
<comment type="caution">
    <text evidence="2">The sequence shown here is derived from an EMBL/GenBank/DDBJ whole genome shotgun (WGS) entry which is preliminary data.</text>
</comment>